<proteinExistence type="predicted"/>
<name>A0ABR1IRL9_9AGAR</name>
<sequence length="711" mass="81558">MGSTYSPDEVLLPGEDDLGRIQRLTRKHGMSNALYIGPVHDTADKDALDSAGPGITLWHSQDNQDTLGWFRSDIIGCLYFFFKRDELVQTDNLLANFISRRDIQEDPTAPSCLKLANKWLKTCLQEHELCQKILASENKLPTRVIDVGDAHRGPCLCQITNGTNGPYVALSYCWGPDSSKHLKLTKNRLSDFQDQIKWAELPQTLKDAITVTRELGIKFLWIDALCIIQDDREDWRKEAAYMNQVYSNATVTLFAANSSSASHGFLKKRELATECSLPLPFSTSGQSTQPMSPEMIDRKIYVQNRDGAELEIDSSFRSKGPWRTRGWTLQERLSATRGISYTKYQMSWHCLTCVEREDGEHVNLVKEHKKEIAESLNGTIHVSQLTGLSTRWTILTQMKQVYLNEVPDKVYHRLLLREFYNIVNEYKERLFTFQSDKLAATAGVARIMEERLQGADRYYGGLWESNWISGLYWEVSEIGMYFCNSVLPIPEKTQSAPSWSWASVANSKYSAYYDVDTLQSLVTSIEPPEVVNDGERFHPSGPLVLQITAPFIRLSNTWMEPGIQKDDSNGTDLGLLGFERFVRFKLCIEGSERKRAEWYPRSEFSQKHKPYPDQSFAAIKVLVEQRQFNNNLSKPFIFYLILESVKEHPNHYRRVASLTLQQEKPNFKWNLLPATESAIPFVESQGKKVNKDDVLKLIEELPWKTERLQLI</sequence>
<evidence type="ECO:0000313" key="2">
    <source>
        <dbReference type="EMBL" id="KAK7437719.1"/>
    </source>
</evidence>
<evidence type="ECO:0000259" key="1">
    <source>
        <dbReference type="Pfam" id="PF06985"/>
    </source>
</evidence>
<accession>A0ABR1IRL9</accession>
<protein>
    <recommendedName>
        <fullName evidence="1">Heterokaryon incompatibility domain-containing protein</fullName>
    </recommendedName>
</protein>
<dbReference type="PANTHER" id="PTHR33112">
    <property type="entry name" value="DOMAIN PROTEIN, PUTATIVE-RELATED"/>
    <property type="match status" value="1"/>
</dbReference>
<reference evidence="2 3" key="1">
    <citation type="submission" date="2024-01" db="EMBL/GenBank/DDBJ databases">
        <title>A draft genome for the cacao thread blight pathogen Marasmiellus scandens.</title>
        <authorList>
            <person name="Baruah I.K."/>
            <person name="Leung J."/>
            <person name="Bukari Y."/>
            <person name="Amoako-Attah I."/>
            <person name="Meinhardt L.W."/>
            <person name="Bailey B.A."/>
            <person name="Cohen S.P."/>
        </authorList>
    </citation>
    <scope>NUCLEOTIDE SEQUENCE [LARGE SCALE GENOMIC DNA]</scope>
    <source>
        <strain evidence="2 3">GH-19</strain>
    </source>
</reference>
<organism evidence="2 3">
    <name type="scientific">Marasmiellus scandens</name>
    <dbReference type="NCBI Taxonomy" id="2682957"/>
    <lineage>
        <taxon>Eukaryota</taxon>
        <taxon>Fungi</taxon>
        <taxon>Dikarya</taxon>
        <taxon>Basidiomycota</taxon>
        <taxon>Agaricomycotina</taxon>
        <taxon>Agaricomycetes</taxon>
        <taxon>Agaricomycetidae</taxon>
        <taxon>Agaricales</taxon>
        <taxon>Marasmiineae</taxon>
        <taxon>Omphalotaceae</taxon>
        <taxon>Marasmiellus</taxon>
    </lineage>
</organism>
<gene>
    <name evidence="2" type="ORF">VKT23_018435</name>
</gene>
<dbReference type="PANTHER" id="PTHR33112:SF16">
    <property type="entry name" value="HETEROKARYON INCOMPATIBILITY DOMAIN-CONTAINING PROTEIN"/>
    <property type="match status" value="1"/>
</dbReference>
<evidence type="ECO:0000313" key="3">
    <source>
        <dbReference type="Proteomes" id="UP001498398"/>
    </source>
</evidence>
<dbReference type="EMBL" id="JBANRG010000083">
    <property type="protein sequence ID" value="KAK7437719.1"/>
    <property type="molecule type" value="Genomic_DNA"/>
</dbReference>
<dbReference type="Proteomes" id="UP001498398">
    <property type="component" value="Unassembled WGS sequence"/>
</dbReference>
<keyword evidence="3" id="KW-1185">Reference proteome</keyword>
<dbReference type="InterPro" id="IPR010730">
    <property type="entry name" value="HET"/>
</dbReference>
<comment type="caution">
    <text evidence="2">The sequence shown here is derived from an EMBL/GenBank/DDBJ whole genome shotgun (WGS) entry which is preliminary data.</text>
</comment>
<feature type="domain" description="Heterokaryon incompatibility" evidence="1">
    <location>
        <begin position="167"/>
        <end position="331"/>
    </location>
</feature>
<dbReference type="Pfam" id="PF06985">
    <property type="entry name" value="HET"/>
    <property type="match status" value="1"/>
</dbReference>